<evidence type="ECO:0008006" key="7">
    <source>
        <dbReference type="Google" id="ProtNLM"/>
    </source>
</evidence>
<dbReference type="Pfam" id="PF00651">
    <property type="entry name" value="BTB"/>
    <property type="match status" value="1"/>
</dbReference>
<dbReference type="PROSITE" id="PS50144">
    <property type="entry name" value="MATH"/>
    <property type="match status" value="1"/>
</dbReference>
<organism evidence="5 6">
    <name type="scientific">Leersia perrieri</name>
    <dbReference type="NCBI Taxonomy" id="77586"/>
    <lineage>
        <taxon>Eukaryota</taxon>
        <taxon>Viridiplantae</taxon>
        <taxon>Streptophyta</taxon>
        <taxon>Embryophyta</taxon>
        <taxon>Tracheophyta</taxon>
        <taxon>Spermatophyta</taxon>
        <taxon>Magnoliopsida</taxon>
        <taxon>Liliopsida</taxon>
        <taxon>Poales</taxon>
        <taxon>Poaceae</taxon>
        <taxon>BOP clade</taxon>
        <taxon>Oryzoideae</taxon>
        <taxon>Oryzeae</taxon>
        <taxon>Oryzinae</taxon>
        <taxon>Leersia</taxon>
    </lineage>
</organism>
<dbReference type="GO" id="GO:0016567">
    <property type="term" value="P:protein ubiquitination"/>
    <property type="evidence" value="ECO:0007669"/>
    <property type="project" value="InterPro"/>
</dbReference>
<proteinExistence type="inferred from homology"/>
<evidence type="ECO:0000256" key="1">
    <source>
        <dbReference type="ARBA" id="ARBA00004906"/>
    </source>
</evidence>
<protein>
    <recommendedName>
        <fullName evidence="7">BTB domain-containing protein</fullName>
    </recommendedName>
</protein>
<dbReference type="InterPro" id="IPR056423">
    <property type="entry name" value="BACK_BPM_SPOP"/>
</dbReference>
<name>A0A0D9XJW0_9ORYZ</name>
<dbReference type="STRING" id="77586.A0A0D9XJW0"/>
<dbReference type="InterPro" id="IPR000210">
    <property type="entry name" value="BTB/POZ_dom"/>
</dbReference>
<comment type="pathway">
    <text evidence="1">Protein modification; protein ubiquitination.</text>
</comment>
<keyword evidence="6" id="KW-1185">Reference proteome</keyword>
<dbReference type="SUPFAM" id="SSF54695">
    <property type="entry name" value="POZ domain"/>
    <property type="match status" value="1"/>
</dbReference>
<dbReference type="Pfam" id="PF24570">
    <property type="entry name" value="BACK_BPM_SPOP"/>
    <property type="match status" value="1"/>
</dbReference>
<dbReference type="Gene3D" id="3.30.710.10">
    <property type="entry name" value="Potassium Channel Kv1.1, Chain A"/>
    <property type="match status" value="1"/>
</dbReference>
<dbReference type="PANTHER" id="PTHR26379:SF429">
    <property type="entry name" value="OS10G0428900 PROTEIN"/>
    <property type="match status" value="1"/>
</dbReference>
<evidence type="ECO:0000313" key="5">
    <source>
        <dbReference type="EnsemblPlants" id="LPERR10G07640.1"/>
    </source>
</evidence>
<comment type="similarity">
    <text evidence="2">Belongs to the Tdpoz family.</text>
</comment>
<dbReference type="Gene3D" id="1.25.40.420">
    <property type="match status" value="1"/>
</dbReference>
<reference evidence="6" key="2">
    <citation type="submission" date="2013-12" db="EMBL/GenBank/DDBJ databases">
        <authorList>
            <person name="Yu Y."/>
            <person name="Lee S."/>
            <person name="de Baynast K."/>
            <person name="Wissotski M."/>
            <person name="Liu L."/>
            <person name="Talag J."/>
            <person name="Goicoechea J."/>
            <person name="Angelova A."/>
            <person name="Jetty R."/>
            <person name="Kudrna D."/>
            <person name="Golser W."/>
            <person name="Rivera L."/>
            <person name="Zhang J."/>
            <person name="Wing R."/>
        </authorList>
    </citation>
    <scope>NUCLEOTIDE SEQUENCE</scope>
</reference>
<dbReference type="Gramene" id="LPERR10G07640.1">
    <property type="protein sequence ID" value="LPERR10G07640.1"/>
    <property type="gene ID" value="LPERR10G07640"/>
</dbReference>
<dbReference type="SMART" id="SM00225">
    <property type="entry name" value="BTB"/>
    <property type="match status" value="1"/>
</dbReference>
<dbReference type="SUPFAM" id="SSF49599">
    <property type="entry name" value="TRAF domain-like"/>
    <property type="match status" value="1"/>
</dbReference>
<dbReference type="AlphaFoldDB" id="A0A0D9XJW0"/>
<dbReference type="InterPro" id="IPR008974">
    <property type="entry name" value="TRAF-like"/>
</dbReference>
<evidence type="ECO:0000313" key="6">
    <source>
        <dbReference type="Proteomes" id="UP000032180"/>
    </source>
</evidence>
<dbReference type="InterPro" id="IPR045005">
    <property type="entry name" value="BPM1-6"/>
</dbReference>
<sequence>MGADIVFKVGSETFAAHRCMLAAQSPVFSAELFGSMKESDREGVVIINDIDAQVFKALLRFMYTDSLPEMEEEAIMCEHLLVAADRYNLRRLKLICEDRLCSYIGIGNVGNILALADQHHCDGLKKACFDFLRSHTPANVMSSVMALDGFDHLSKSYTYAADHGKPPITSPPPPSPLASAIVDDTVTGYHLLIINSYLCTKMMTPNGKALTSSQLTVGGHRWRIRYYPNGDNADSAD</sequence>
<reference evidence="5 6" key="1">
    <citation type="submission" date="2012-08" db="EMBL/GenBank/DDBJ databases">
        <title>Oryza genome evolution.</title>
        <authorList>
            <person name="Wing R.A."/>
        </authorList>
    </citation>
    <scope>NUCLEOTIDE SEQUENCE</scope>
</reference>
<dbReference type="CDD" id="cd00121">
    <property type="entry name" value="MATH"/>
    <property type="match status" value="1"/>
</dbReference>
<dbReference type="PANTHER" id="PTHR26379">
    <property type="entry name" value="BTB/POZ AND MATH DOMAIN-CONTAINING PROTEIN 1"/>
    <property type="match status" value="1"/>
</dbReference>
<dbReference type="EnsemblPlants" id="LPERR10G07640.1">
    <property type="protein sequence ID" value="LPERR10G07640.1"/>
    <property type="gene ID" value="LPERR10G07640"/>
</dbReference>
<feature type="domain" description="MATH" evidence="4">
    <location>
        <begin position="187"/>
        <end position="237"/>
    </location>
</feature>
<dbReference type="PROSITE" id="PS50097">
    <property type="entry name" value="BTB"/>
    <property type="match status" value="1"/>
</dbReference>
<dbReference type="Proteomes" id="UP000032180">
    <property type="component" value="Chromosome 10"/>
</dbReference>
<dbReference type="InterPro" id="IPR002083">
    <property type="entry name" value="MATH/TRAF_dom"/>
</dbReference>
<dbReference type="InterPro" id="IPR011333">
    <property type="entry name" value="SKP1/BTB/POZ_sf"/>
</dbReference>
<feature type="domain" description="BTB" evidence="3">
    <location>
        <begin position="3"/>
        <end position="71"/>
    </location>
</feature>
<evidence type="ECO:0000259" key="4">
    <source>
        <dbReference type="PROSITE" id="PS50144"/>
    </source>
</evidence>
<dbReference type="Gene3D" id="2.60.210.10">
    <property type="entry name" value="Apoptosis, Tumor Necrosis Factor Receptor Associated Protein 2, Chain A"/>
    <property type="match status" value="1"/>
</dbReference>
<accession>A0A0D9XJW0</accession>
<dbReference type="HOGENOM" id="CLU_1172158_0_0_1"/>
<evidence type="ECO:0000256" key="2">
    <source>
        <dbReference type="ARBA" id="ARBA00010846"/>
    </source>
</evidence>
<reference evidence="5" key="3">
    <citation type="submission" date="2015-04" db="UniProtKB">
        <authorList>
            <consortium name="EnsemblPlants"/>
        </authorList>
    </citation>
    <scope>IDENTIFICATION</scope>
</reference>
<evidence type="ECO:0000259" key="3">
    <source>
        <dbReference type="PROSITE" id="PS50097"/>
    </source>
</evidence>
<dbReference type="eggNOG" id="KOG1987">
    <property type="taxonomic scope" value="Eukaryota"/>
</dbReference>